<keyword evidence="2" id="KW-1185">Reference proteome</keyword>
<accession>A0A4Y2CKZ3</accession>
<dbReference type="AlphaFoldDB" id="A0A4Y2CKZ3"/>
<dbReference type="Proteomes" id="UP000499080">
    <property type="component" value="Unassembled WGS sequence"/>
</dbReference>
<reference evidence="1 2" key="1">
    <citation type="journal article" date="2019" name="Sci. Rep.">
        <title>Orb-weaving spider Araneus ventricosus genome elucidates the spidroin gene catalogue.</title>
        <authorList>
            <person name="Kono N."/>
            <person name="Nakamura H."/>
            <person name="Ohtoshi R."/>
            <person name="Moran D.A.P."/>
            <person name="Shinohara A."/>
            <person name="Yoshida Y."/>
            <person name="Fujiwara M."/>
            <person name="Mori M."/>
            <person name="Tomita M."/>
            <person name="Arakawa K."/>
        </authorList>
    </citation>
    <scope>NUCLEOTIDE SEQUENCE [LARGE SCALE GENOMIC DNA]</scope>
</reference>
<dbReference type="EMBL" id="BGPR01000202">
    <property type="protein sequence ID" value="GBM04398.1"/>
    <property type="molecule type" value="Genomic_DNA"/>
</dbReference>
<evidence type="ECO:0000313" key="1">
    <source>
        <dbReference type="EMBL" id="GBM04398.1"/>
    </source>
</evidence>
<sequence>MADYACFQFKKIQKIHGESMCFLHRRNLSEIPTIRSRRDSSPDNDEVRYSENFSKLPERLQSVGETFSSQDQYVAFHNLARRQYSLHILVRQERLSTEEVGSNRHF</sequence>
<protein>
    <submittedName>
        <fullName evidence="1">Uncharacterized protein</fullName>
    </submittedName>
</protein>
<name>A0A4Y2CKZ3_ARAVE</name>
<proteinExistence type="predicted"/>
<evidence type="ECO:0000313" key="2">
    <source>
        <dbReference type="Proteomes" id="UP000499080"/>
    </source>
</evidence>
<gene>
    <name evidence="1" type="ORF">AVEN_35579_1</name>
</gene>
<organism evidence="1 2">
    <name type="scientific">Araneus ventricosus</name>
    <name type="common">Orbweaver spider</name>
    <name type="synonym">Epeira ventricosa</name>
    <dbReference type="NCBI Taxonomy" id="182803"/>
    <lineage>
        <taxon>Eukaryota</taxon>
        <taxon>Metazoa</taxon>
        <taxon>Ecdysozoa</taxon>
        <taxon>Arthropoda</taxon>
        <taxon>Chelicerata</taxon>
        <taxon>Arachnida</taxon>
        <taxon>Araneae</taxon>
        <taxon>Araneomorphae</taxon>
        <taxon>Entelegynae</taxon>
        <taxon>Araneoidea</taxon>
        <taxon>Araneidae</taxon>
        <taxon>Araneus</taxon>
    </lineage>
</organism>
<comment type="caution">
    <text evidence="1">The sequence shown here is derived from an EMBL/GenBank/DDBJ whole genome shotgun (WGS) entry which is preliminary data.</text>
</comment>